<keyword evidence="12" id="KW-1185">Reference proteome</keyword>
<evidence type="ECO:0000256" key="1">
    <source>
        <dbReference type="ARBA" id="ARBA00004236"/>
    </source>
</evidence>
<evidence type="ECO:0000256" key="8">
    <source>
        <dbReference type="SAM" id="MobiDB-lite"/>
    </source>
</evidence>
<feature type="transmembrane region" description="Helical" evidence="9">
    <location>
        <begin position="68"/>
        <end position="93"/>
    </location>
</feature>
<keyword evidence="5 9" id="KW-1133">Transmembrane helix</keyword>
<evidence type="ECO:0000313" key="12">
    <source>
        <dbReference type="Proteomes" id="UP000262538"/>
    </source>
</evidence>
<accession>A0ABX9L9D7</accession>
<dbReference type="EMBL" id="QFZU02000253">
    <property type="protein sequence ID" value="RGA00576.1"/>
    <property type="molecule type" value="Genomic_DNA"/>
</dbReference>
<proteinExistence type="predicted"/>
<evidence type="ECO:0000256" key="2">
    <source>
        <dbReference type="ARBA" id="ARBA00022475"/>
    </source>
</evidence>
<feature type="transmembrane region" description="Helical" evidence="9">
    <location>
        <begin position="43"/>
        <end position="61"/>
    </location>
</feature>
<evidence type="ECO:0000256" key="9">
    <source>
        <dbReference type="SAM" id="Phobius"/>
    </source>
</evidence>
<name>A0ABX9L9D7_9ACTN</name>
<evidence type="ECO:0000256" key="5">
    <source>
        <dbReference type="ARBA" id="ARBA00022989"/>
    </source>
</evidence>
<comment type="subcellular location">
    <subcellularLocation>
        <location evidence="1">Cell membrane</location>
    </subcellularLocation>
</comment>
<keyword evidence="3 9" id="KW-0812">Transmembrane</keyword>
<dbReference type="Pfam" id="PF18967">
    <property type="entry name" value="PycTM"/>
    <property type="match status" value="1"/>
</dbReference>
<feature type="transmembrane region" description="Helical" evidence="9">
    <location>
        <begin position="152"/>
        <end position="173"/>
    </location>
</feature>
<keyword evidence="6" id="KW-0051">Antiviral defense</keyword>
<evidence type="ECO:0000256" key="7">
    <source>
        <dbReference type="ARBA" id="ARBA00023136"/>
    </source>
</evidence>
<feature type="region of interest" description="Disordered" evidence="8">
    <location>
        <begin position="107"/>
        <end position="126"/>
    </location>
</feature>
<keyword evidence="7 9" id="KW-0472">Membrane</keyword>
<keyword evidence="4" id="KW-0547">Nucleotide-binding</keyword>
<reference evidence="11 12" key="1">
    <citation type="submission" date="2018-08" db="EMBL/GenBank/DDBJ databases">
        <title>Microbispora. triticiradicis sp. nov., a novel actinomycete isolated from the root of wheat (Triticum aestivum L.)).</title>
        <authorList>
            <person name="Han C."/>
        </authorList>
    </citation>
    <scope>NUCLEOTIDE SEQUENCE [LARGE SCALE GENOMIC DNA]</scope>
    <source>
        <strain evidence="11 12">NEAU-HRDPA2-9</strain>
    </source>
</reference>
<evidence type="ECO:0000256" key="6">
    <source>
        <dbReference type="ARBA" id="ARBA00023118"/>
    </source>
</evidence>
<protein>
    <recommendedName>
        <fullName evidence="10">Pycsar effector protein domain-containing protein</fullName>
    </recommendedName>
</protein>
<organism evidence="11 12">
    <name type="scientific">Microbispora triticiradicis</name>
    <dbReference type="NCBI Taxonomy" id="2200763"/>
    <lineage>
        <taxon>Bacteria</taxon>
        <taxon>Bacillati</taxon>
        <taxon>Actinomycetota</taxon>
        <taxon>Actinomycetes</taxon>
        <taxon>Streptosporangiales</taxon>
        <taxon>Streptosporangiaceae</taxon>
        <taxon>Microbispora</taxon>
    </lineage>
</organism>
<evidence type="ECO:0000259" key="10">
    <source>
        <dbReference type="Pfam" id="PF18967"/>
    </source>
</evidence>
<dbReference type="Proteomes" id="UP000262538">
    <property type="component" value="Unassembled WGS sequence"/>
</dbReference>
<keyword evidence="2" id="KW-1003">Cell membrane</keyword>
<dbReference type="InterPro" id="IPR043760">
    <property type="entry name" value="PycTM_dom"/>
</dbReference>
<evidence type="ECO:0000256" key="3">
    <source>
        <dbReference type="ARBA" id="ARBA00022692"/>
    </source>
</evidence>
<feature type="domain" description="Pycsar effector protein" evidence="10">
    <location>
        <begin position="20"/>
        <end position="169"/>
    </location>
</feature>
<evidence type="ECO:0000256" key="4">
    <source>
        <dbReference type="ARBA" id="ARBA00022741"/>
    </source>
</evidence>
<gene>
    <name evidence="11" type="ORF">DI270_034085</name>
</gene>
<sequence>MPMYGRRNRLTPNEALQVALTAVGAFQGYVQHADSKVATVTTVHLGAAAVAATQIGVLATLRAPGRPALLGVVAVALLALYAAGFFVAGYHLVQGLRPRLGGPAGPNRFGLAGGEPGPSPRADATQQEREAWLLAGRLAELSRDKHRRVGRALAWTALMLAATLLWLALGGLYG</sequence>
<comment type="caution">
    <text evidence="11">The sequence shown here is derived from an EMBL/GenBank/DDBJ whole genome shotgun (WGS) entry which is preliminary data.</text>
</comment>
<evidence type="ECO:0000313" key="11">
    <source>
        <dbReference type="EMBL" id="RGA00576.1"/>
    </source>
</evidence>